<feature type="signal peptide" evidence="1">
    <location>
        <begin position="1"/>
        <end position="21"/>
    </location>
</feature>
<dbReference type="AlphaFoldDB" id="A0A939F0Q9"/>
<evidence type="ECO:0000256" key="1">
    <source>
        <dbReference type="SAM" id="SignalP"/>
    </source>
</evidence>
<evidence type="ECO:0000313" key="3">
    <source>
        <dbReference type="Proteomes" id="UP000664144"/>
    </source>
</evidence>
<keyword evidence="1" id="KW-0732">Signal</keyword>
<proteinExistence type="predicted"/>
<protein>
    <submittedName>
        <fullName evidence="2">Uncharacterized protein</fullName>
    </submittedName>
</protein>
<dbReference type="EMBL" id="JAFLQZ010000022">
    <property type="protein sequence ID" value="MBO0360709.1"/>
    <property type="molecule type" value="Genomic_DNA"/>
</dbReference>
<reference evidence="2" key="1">
    <citation type="submission" date="2021-03" db="EMBL/GenBank/DDBJ databases">
        <authorList>
            <person name="Kim M.K."/>
        </authorList>
    </citation>
    <scope>NUCLEOTIDE SEQUENCE</scope>
    <source>
        <strain evidence="2">BT186</strain>
    </source>
</reference>
<dbReference type="Proteomes" id="UP000664144">
    <property type="component" value="Unassembled WGS sequence"/>
</dbReference>
<organism evidence="2 3">
    <name type="scientific">Hymenobacter telluris</name>
    <dbReference type="NCBI Taxonomy" id="2816474"/>
    <lineage>
        <taxon>Bacteria</taxon>
        <taxon>Pseudomonadati</taxon>
        <taxon>Bacteroidota</taxon>
        <taxon>Cytophagia</taxon>
        <taxon>Cytophagales</taxon>
        <taxon>Hymenobacteraceae</taxon>
        <taxon>Hymenobacter</taxon>
    </lineage>
</organism>
<gene>
    <name evidence="2" type="ORF">J0X19_22300</name>
</gene>
<accession>A0A939F0Q9</accession>
<evidence type="ECO:0000313" key="2">
    <source>
        <dbReference type="EMBL" id="MBO0360709.1"/>
    </source>
</evidence>
<keyword evidence="3" id="KW-1185">Reference proteome</keyword>
<feature type="chain" id="PRO_5036976525" evidence="1">
    <location>
        <begin position="22"/>
        <end position="159"/>
    </location>
</feature>
<dbReference type="RefSeq" id="WP_206986623.1">
    <property type="nucleotide sequence ID" value="NZ_JAFLQZ010000022.1"/>
</dbReference>
<name>A0A939F0Q9_9BACT</name>
<comment type="caution">
    <text evidence="2">The sequence shown here is derived from an EMBL/GenBank/DDBJ whole genome shotgun (WGS) entry which is preliminary data.</text>
</comment>
<sequence length="159" mass="18078">MRISTFLLVFLILVSSRSAFSQETASEWENYLLQMGTGKSSGQISKEKSQGISPKPTQWVQLDQRETMGQKCGSGMIFTFVKMPQKVVQQKVCVDSTWVASQHTWRVQVIAGKEPELIFDNKTAYFLRIVPKNGSPHLRFTKPGKNPGDSTIHYYFQLQ</sequence>